<accession>A0A098TMI9</accession>
<proteinExistence type="predicted"/>
<sequence length="100" mass="11074">MTAEGEGTDDQRLEQLVEIVETNTQVIAQLAQGQKSLTQMMEQLSHAQVGLAEAQVKLTQVVERMEVHVNSTNAAMERMERVVDYLLRRDGAVDASDSSD</sequence>
<organism evidence="1 2">
    <name type="scientific">Neosynechococcus sphagnicola sy1</name>
    <dbReference type="NCBI Taxonomy" id="1497020"/>
    <lineage>
        <taxon>Bacteria</taxon>
        <taxon>Bacillati</taxon>
        <taxon>Cyanobacteriota</taxon>
        <taxon>Cyanophyceae</taxon>
        <taxon>Neosynechococcales</taxon>
        <taxon>Neosynechococcaceae</taxon>
        <taxon>Neosynechococcus</taxon>
    </lineage>
</organism>
<dbReference type="EMBL" id="JJML01000007">
    <property type="protein sequence ID" value="KGF73535.1"/>
    <property type="molecule type" value="Genomic_DNA"/>
</dbReference>
<protein>
    <submittedName>
        <fullName evidence="1">Uncharacterized protein</fullName>
    </submittedName>
</protein>
<reference evidence="1 2" key="1">
    <citation type="journal article" date="2014" name="Mol. Ecol.">
        <title>Evolution of Synechococcus.</title>
        <authorList>
            <person name="Dvorak P."/>
            <person name="Casamatta D."/>
            <person name="Hasler P."/>
            <person name="Poulickova A."/>
            <person name="Ondrej V."/>
            <person name="Sanges R."/>
        </authorList>
    </citation>
    <scope>NUCLEOTIDE SEQUENCE [LARGE SCALE GENOMIC DNA]</scope>
    <source>
        <strain evidence="1 2">CAUP A 1101</strain>
    </source>
</reference>
<keyword evidence="2" id="KW-1185">Reference proteome</keyword>
<evidence type="ECO:0000313" key="2">
    <source>
        <dbReference type="Proteomes" id="UP000030170"/>
    </source>
</evidence>
<dbReference type="RefSeq" id="WP_036531273.1">
    <property type="nucleotide sequence ID" value="NZ_JJML01000007.1"/>
</dbReference>
<gene>
    <name evidence="1" type="ORF">DO97_18725</name>
</gene>
<evidence type="ECO:0000313" key="1">
    <source>
        <dbReference type="EMBL" id="KGF73535.1"/>
    </source>
</evidence>
<dbReference type="Proteomes" id="UP000030170">
    <property type="component" value="Unassembled WGS sequence"/>
</dbReference>
<name>A0A098TMI9_9CYAN</name>
<dbReference type="OrthoDB" id="488156at2"/>
<dbReference type="STRING" id="1497020.DO97_18725"/>
<comment type="caution">
    <text evidence="1">The sequence shown here is derived from an EMBL/GenBank/DDBJ whole genome shotgun (WGS) entry which is preliminary data.</text>
</comment>
<dbReference type="AlphaFoldDB" id="A0A098TMI9"/>